<organism evidence="1 2">
    <name type="scientific">Mesorhizobium onobrychidis</name>
    <dbReference type="NCBI Taxonomy" id="2775404"/>
    <lineage>
        <taxon>Bacteria</taxon>
        <taxon>Pseudomonadati</taxon>
        <taxon>Pseudomonadota</taxon>
        <taxon>Alphaproteobacteria</taxon>
        <taxon>Hyphomicrobiales</taxon>
        <taxon>Phyllobacteriaceae</taxon>
        <taxon>Mesorhizobium</taxon>
    </lineage>
</organism>
<name>A0ABY5QS81_9HYPH</name>
<protein>
    <submittedName>
        <fullName evidence="1">Uncharacterized protein</fullName>
    </submittedName>
</protein>
<reference evidence="1" key="1">
    <citation type="submission" date="2020-09" db="EMBL/GenBank/DDBJ databases">
        <title>Rhizobia associated with sainfoin plants.</title>
        <authorList>
            <person name="Asharfi S."/>
            <person name="Kuzmanovic N."/>
            <person name="Bunk B."/>
            <person name="Sproeer C."/>
            <person name="Becker M."/>
            <person name="Thuenen T."/>
        </authorList>
    </citation>
    <scope>NUCLEOTIDE SEQUENCE</scope>
    <source>
        <strain evidence="1">OM4</strain>
    </source>
</reference>
<evidence type="ECO:0000313" key="1">
    <source>
        <dbReference type="EMBL" id="UVC13094.1"/>
    </source>
</evidence>
<sequence length="248" mass="28165">MSLTSLVKSVFGPSAERKSKKSLYRLLVAETILRTIWHGPQDEKGNYVEAKSTEVKELYRAGRVFSHSFISVYEQASGLLWTLGVAEPARLVKGQWHSGYDDRGFPAFFRLRHDIRHSTNIAATYSEYSFPSLNYVLRTYLDLVWESEHWRSQIEPIIDALEARVDLEQIQALANSPSTARSLPVVLVKQAPAIAQLLERMGYLERKQGFPGWTETARPALGGNWFDLQGGRVESENGRPMPRLRSLN</sequence>
<dbReference type="EMBL" id="CP062229">
    <property type="protein sequence ID" value="UVC13094.1"/>
    <property type="molecule type" value="Genomic_DNA"/>
</dbReference>
<gene>
    <name evidence="1" type="ORF">IHQ72_20320</name>
</gene>
<dbReference type="RefSeq" id="WP_258116825.1">
    <property type="nucleotide sequence ID" value="NZ_CP062229.1"/>
</dbReference>
<accession>A0ABY5QS81</accession>
<proteinExistence type="predicted"/>
<keyword evidence="2" id="KW-1185">Reference proteome</keyword>
<dbReference type="Proteomes" id="UP001058098">
    <property type="component" value="Chromosome"/>
</dbReference>
<evidence type="ECO:0000313" key="2">
    <source>
        <dbReference type="Proteomes" id="UP001058098"/>
    </source>
</evidence>